<accession>A0AAN9AP10</accession>
<proteinExistence type="predicted"/>
<dbReference type="Proteomes" id="UP001374579">
    <property type="component" value="Unassembled WGS sequence"/>
</dbReference>
<evidence type="ECO:0000313" key="2">
    <source>
        <dbReference type="Proteomes" id="UP001374579"/>
    </source>
</evidence>
<keyword evidence="2" id="KW-1185">Reference proteome</keyword>
<dbReference type="EMBL" id="JBAMIC010000024">
    <property type="protein sequence ID" value="KAK7090473.1"/>
    <property type="molecule type" value="Genomic_DNA"/>
</dbReference>
<organism evidence="1 2">
    <name type="scientific">Littorina saxatilis</name>
    <dbReference type="NCBI Taxonomy" id="31220"/>
    <lineage>
        <taxon>Eukaryota</taxon>
        <taxon>Metazoa</taxon>
        <taxon>Spiralia</taxon>
        <taxon>Lophotrochozoa</taxon>
        <taxon>Mollusca</taxon>
        <taxon>Gastropoda</taxon>
        <taxon>Caenogastropoda</taxon>
        <taxon>Littorinimorpha</taxon>
        <taxon>Littorinoidea</taxon>
        <taxon>Littorinidae</taxon>
        <taxon>Littorina</taxon>
    </lineage>
</organism>
<reference evidence="1 2" key="1">
    <citation type="submission" date="2024-02" db="EMBL/GenBank/DDBJ databases">
        <title>Chromosome-scale genome assembly of the rough periwinkle Littorina saxatilis.</title>
        <authorList>
            <person name="De Jode A."/>
            <person name="Faria R."/>
            <person name="Formenti G."/>
            <person name="Sims Y."/>
            <person name="Smith T.P."/>
            <person name="Tracey A."/>
            <person name="Wood J.M.D."/>
            <person name="Zagrodzka Z.B."/>
            <person name="Johannesson K."/>
            <person name="Butlin R.K."/>
            <person name="Leder E.H."/>
        </authorList>
    </citation>
    <scope>NUCLEOTIDE SEQUENCE [LARGE SCALE GENOMIC DNA]</scope>
    <source>
        <strain evidence="1">Snail1</strain>
        <tissue evidence="1">Muscle</tissue>
    </source>
</reference>
<gene>
    <name evidence="1" type="ORF">V1264_010264</name>
</gene>
<protein>
    <submittedName>
        <fullName evidence="1">Uncharacterized protein</fullName>
    </submittedName>
</protein>
<evidence type="ECO:0000313" key="1">
    <source>
        <dbReference type="EMBL" id="KAK7090473.1"/>
    </source>
</evidence>
<sequence>MFTIADLPRIYMGTIIILPLGLIPKINTLTAFCAKWDIFCRLFLQIDTGVTNEVNSAIICHSTQRAARLFIAGMCPIGKMLSWHAKTGAGWWRRTRLLTQQDSPCCLLYTLEAQNTYQKSLEGVPQCT</sequence>
<name>A0AAN9AP10_9CAEN</name>
<comment type="caution">
    <text evidence="1">The sequence shown here is derived from an EMBL/GenBank/DDBJ whole genome shotgun (WGS) entry which is preliminary data.</text>
</comment>
<dbReference type="AlphaFoldDB" id="A0AAN9AP10"/>